<accession>A1ZSS6</accession>
<feature type="chain" id="PRO_5002641630" description="DUF3299 domain-containing protein" evidence="1">
    <location>
        <begin position="20"/>
        <end position="160"/>
    </location>
</feature>
<dbReference type="AlphaFoldDB" id="A1ZSS6"/>
<name>A1ZSS6_MICM2</name>
<dbReference type="Proteomes" id="UP000004095">
    <property type="component" value="Unassembled WGS sequence"/>
</dbReference>
<evidence type="ECO:0000256" key="1">
    <source>
        <dbReference type="SAM" id="SignalP"/>
    </source>
</evidence>
<dbReference type="RefSeq" id="WP_002700707.1">
    <property type="nucleotide sequence ID" value="NZ_AAWS01000033.1"/>
</dbReference>
<evidence type="ECO:0000313" key="2">
    <source>
        <dbReference type="EMBL" id="EAY26490.1"/>
    </source>
</evidence>
<gene>
    <name evidence="2" type="ORF">M23134_01660</name>
</gene>
<evidence type="ECO:0000313" key="3">
    <source>
        <dbReference type="Proteomes" id="UP000004095"/>
    </source>
</evidence>
<protein>
    <recommendedName>
        <fullName evidence="4">DUF3299 domain-containing protein</fullName>
    </recommendedName>
</protein>
<proteinExistence type="predicted"/>
<dbReference type="OrthoDB" id="1348500at2"/>
<organism evidence="2 3">
    <name type="scientific">Microscilla marina ATCC 23134</name>
    <dbReference type="NCBI Taxonomy" id="313606"/>
    <lineage>
        <taxon>Bacteria</taxon>
        <taxon>Pseudomonadati</taxon>
        <taxon>Bacteroidota</taxon>
        <taxon>Cytophagia</taxon>
        <taxon>Cytophagales</taxon>
        <taxon>Microscillaceae</taxon>
        <taxon>Microscilla</taxon>
    </lineage>
</organism>
<sequence length="160" mass="18265">MKKFLIVLGLVLASGANIAFFTYEQLSDLDVSNSDIWRTLMKITWVKKYDPQYNAQMLYPKFSKATLSLDKKMITVSGYLIPTEMYDGGGKFWVLSALPFKSCYFCGGAGPESVMEVYTQQKRTTFDSGKVTFRGRLQLNPDNPDHLIYILKEAKQVFKK</sequence>
<dbReference type="EMBL" id="AAWS01000033">
    <property type="protein sequence ID" value="EAY26490.1"/>
    <property type="molecule type" value="Genomic_DNA"/>
</dbReference>
<keyword evidence="1" id="KW-0732">Signal</keyword>
<reference evidence="2 3" key="1">
    <citation type="submission" date="2007-01" db="EMBL/GenBank/DDBJ databases">
        <authorList>
            <person name="Haygood M."/>
            <person name="Podell S."/>
            <person name="Anderson C."/>
            <person name="Hopkinson B."/>
            <person name="Roe K."/>
            <person name="Barbeau K."/>
            <person name="Gaasterland T."/>
            <person name="Ferriera S."/>
            <person name="Johnson J."/>
            <person name="Kravitz S."/>
            <person name="Beeson K."/>
            <person name="Sutton G."/>
            <person name="Rogers Y.-H."/>
            <person name="Friedman R."/>
            <person name="Frazier M."/>
            <person name="Venter J.C."/>
        </authorList>
    </citation>
    <scope>NUCLEOTIDE SEQUENCE [LARGE SCALE GENOMIC DNA]</scope>
    <source>
        <strain evidence="2 3">ATCC 23134</strain>
    </source>
</reference>
<comment type="caution">
    <text evidence="2">The sequence shown here is derived from an EMBL/GenBank/DDBJ whole genome shotgun (WGS) entry which is preliminary data.</text>
</comment>
<feature type="signal peptide" evidence="1">
    <location>
        <begin position="1"/>
        <end position="19"/>
    </location>
</feature>
<evidence type="ECO:0008006" key="4">
    <source>
        <dbReference type="Google" id="ProtNLM"/>
    </source>
</evidence>
<keyword evidence="3" id="KW-1185">Reference proteome</keyword>
<dbReference type="eggNOG" id="COG3495">
    <property type="taxonomic scope" value="Bacteria"/>
</dbReference>